<evidence type="ECO:0000256" key="1">
    <source>
        <dbReference type="ARBA" id="ARBA00004123"/>
    </source>
</evidence>
<dbReference type="GO" id="GO:0006351">
    <property type="term" value="P:DNA-templated transcription"/>
    <property type="evidence" value="ECO:0007669"/>
    <property type="project" value="InterPro"/>
</dbReference>
<feature type="region of interest" description="Disordered" evidence="3">
    <location>
        <begin position="131"/>
        <end position="166"/>
    </location>
</feature>
<dbReference type="GO" id="GO:0008270">
    <property type="term" value="F:zinc ion binding"/>
    <property type="evidence" value="ECO:0007669"/>
    <property type="project" value="InterPro"/>
</dbReference>
<dbReference type="EMBL" id="MW980731">
    <property type="protein sequence ID" value="QWW20877.1"/>
    <property type="molecule type" value="Genomic_DNA"/>
</dbReference>
<evidence type="ECO:0000256" key="2">
    <source>
        <dbReference type="ARBA" id="ARBA00023242"/>
    </source>
</evidence>
<dbReference type="InterPro" id="IPR007219">
    <property type="entry name" value="XnlR_reg_dom"/>
</dbReference>
<reference evidence="5" key="1">
    <citation type="journal article" date="2021" name="J Fungi (Basel)">
        <title>Transcriptome Analysis Identifies a Gene Cluster for the Biosynthesis of Biruloquinone, a Rare Phenanthraquinone, in a Lichen-Forming Fungus Cladonia macilenta.</title>
        <authorList>
            <person name="Kim W."/>
            <person name="Jeong M.H."/>
            <person name="Yun S.H."/>
            <person name="Hur J.S."/>
        </authorList>
    </citation>
    <scope>NUCLEOTIDE SEQUENCE</scope>
</reference>
<dbReference type="InterPro" id="IPR050613">
    <property type="entry name" value="Sec_Metabolite_Reg"/>
</dbReference>
<dbReference type="PANTHER" id="PTHR31001:SF57">
    <property type="entry name" value="ZN(II)2CYS6 TRANSCRIPTION FACTOR (EUROFUNG)"/>
    <property type="match status" value="1"/>
</dbReference>
<dbReference type="GO" id="GO:0005634">
    <property type="term" value="C:nucleus"/>
    <property type="evidence" value="ECO:0007669"/>
    <property type="project" value="UniProtKB-SubCell"/>
</dbReference>
<feature type="domain" description="Xylanolytic transcriptional activator regulatory" evidence="4">
    <location>
        <begin position="357"/>
        <end position="430"/>
    </location>
</feature>
<dbReference type="PANTHER" id="PTHR31001">
    <property type="entry name" value="UNCHARACTERIZED TRANSCRIPTIONAL REGULATORY PROTEIN"/>
    <property type="match status" value="1"/>
</dbReference>
<dbReference type="AlphaFoldDB" id="A0A8F3AF76"/>
<dbReference type="GO" id="GO:0003677">
    <property type="term" value="F:DNA binding"/>
    <property type="evidence" value="ECO:0007669"/>
    <property type="project" value="InterPro"/>
</dbReference>
<dbReference type="SMART" id="SM00906">
    <property type="entry name" value="Fungal_trans"/>
    <property type="match status" value="1"/>
</dbReference>
<protein>
    <submittedName>
        <fullName evidence="5">GAL4-type transcription factor</fullName>
    </submittedName>
</protein>
<dbReference type="Pfam" id="PF04082">
    <property type="entry name" value="Fungal_trans"/>
    <property type="match status" value="1"/>
</dbReference>
<dbReference type="CDD" id="cd12148">
    <property type="entry name" value="fungal_TF_MHR"/>
    <property type="match status" value="1"/>
</dbReference>
<evidence type="ECO:0000313" key="5">
    <source>
        <dbReference type="EMBL" id="QWW20877.1"/>
    </source>
</evidence>
<evidence type="ECO:0000259" key="4">
    <source>
        <dbReference type="SMART" id="SM00906"/>
    </source>
</evidence>
<proteinExistence type="predicted"/>
<accession>A0A8F3AF76</accession>
<sequence>MIVEFQQIKNSLSESHLSVLLIAGLFYLWRTSTHSIMQYSFSQYTKNPEVHAWRIHMQINESSSISILWTRVKLRLLRLHRSPCANCARADILCCYPGPDERSGRRLPKSTIADVSARVTRLERTITAISKNASHTDSNLDPMSESRTSPAEGNISETPVPRDSPGEILVQDGLSTRYVNETILSQILEEERELLSVMGSPGGDSSLIGKPVSFDIRGIFSGFNQFMTDTRSYHPTRWHAMQLWQAFVTNVDPIAKILHIPTTQATVYSAINSPHNLEEDLDALLFSIYFAAVTSLSPAAAENLLGEEKCIALNKYKQGLEQSLAAANILDTPSIRSLQAMTIYLTCLRAYSGDRAVWTLTGLAIRSAQSIGLHRDGTNFKLSPFESEIRRRLWGYLCAIDSRAAEDHGIALSTFDRDSDTRLPVNVDDNELYPDMQELPVSRAKWAEISFSLTMMEISRAISQLYKTSEASSSGSVSSASPSNQKLTDLTTRLESVYLQHCDSNIPIQNATLLCANLMVAKLKFLVSHPWLNRRGVEQGVAQANDDTLAAACHILEINLQLQTEDLLRGFRWHFETYTQNHILTYLLWHLRVKPLGSGVDRAWTAVEESFKVAGHRNISRDPGSRWKVLQLLKEKAMQIRESHNAESNAMDSGYGEPAVMNIMTEGNEVTLDENFWDFAATNLDMRGFEGGYFPNYST</sequence>
<organism evidence="5">
    <name type="scientific">Cladonia macilenta</name>
    <dbReference type="NCBI Taxonomy" id="196765"/>
    <lineage>
        <taxon>Eukaryota</taxon>
        <taxon>Fungi</taxon>
        <taxon>Dikarya</taxon>
        <taxon>Ascomycota</taxon>
        <taxon>Pezizomycotina</taxon>
        <taxon>Lecanoromycetes</taxon>
        <taxon>OSLEUM clade</taxon>
        <taxon>Lecanoromycetidae</taxon>
        <taxon>Lecanorales</taxon>
        <taxon>Lecanorineae</taxon>
        <taxon>Cladoniaceae</taxon>
        <taxon>Cladonia</taxon>
    </lineage>
</organism>
<feature type="compositionally biased region" description="Polar residues" evidence="3">
    <location>
        <begin position="131"/>
        <end position="157"/>
    </location>
</feature>
<comment type="subcellular location">
    <subcellularLocation>
        <location evidence="1">Nucleus</location>
    </subcellularLocation>
</comment>
<dbReference type="GO" id="GO:0000981">
    <property type="term" value="F:DNA-binding transcription factor activity, RNA polymerase II-specific"/>
    <property type="evidence" value="ECO:0007669"/>
    <property type="project" value="InterPro"/>
</dbReference>
<name>A0A8F3AF76_9LECA</name>
<keyword evidence="2" id="KW-0539">Nucleus</keyword>
<dbReference type="InterPro" id="IPR036864">
    <property type="entry name" value="Zn2-C6_fun-type_DNA-bd_sf"/>
</dbReference>
<evidence type="ECO:0000256" key="3">
    <source>
        <dbReference type="SAM" id="MobiDB-lite"/>
    </source>
</evidence>
<dbReference type="Gene3D" id="4.10.240.10">
    <property type="entry name" value="Zn(2)-C6 fungal-type DNA-binding domain"/>
    <property type="match status" value="1"/>
</dbReference>